<accession>A0A170VGP2</accession>
<dbReference type="EMBL" id="GEMB01006710">
    <property type="protein sequence ID" value="JAR96639.1"/>
    <property type="molecule type" value="Transcribed_RNA"/>
</dbReference>
<dbReference type="AlphaFoldDB" id="A0A170VGP2"/>
<proteinExistence type="predicted"/>
<reference evidence="1" key="2">
    <citation type="journal article" date="2017" name="J. Med. Entomol.">
        <title>Transcriptome Analysis of the Triatoma infestans (Hemiptera: Reduviidae) Integument.</title>
        <authorList>
            <person name="Calderon-Fernandez G.M."/>
            <person name="Moriconi D.E."/>
            <person name="Dulbecco A.B."/>
            <person name="Juarez M.P."/>
        </authorList>
    </citation>
    <scope>NUCLEOTIDE SEQUENCE</scope>
    <source>
        <strain evidence="1">Int1</strain>
        <tissue evidence="1">Integument</tissue>
    </source>
</reference>
<evidence type="ECO:0000313" key="1">
    <source>
        <dbReference type="EMBL" id="JAR96639.1"/>
    </source>
</evidence>
<feature type="non-terminal residue" evidence="1">
    <location>
        <position position="1"/>
    </location>
</feature>
<organism evidence="1">
    <name type="scientific">Triatoma infestans</name>
    <name type="common">Assassin bug</name>
    <dbReference type="NCBI Taxonomy" id="30076"/>
    <lineage>
        <taxon>Eukaryota</taxon>
        <taxon>Metazoa</taxon>
        <taxon>Ecdysozoa</taxon>
        <taxon>Arthropoda</taxon>
        <taxon>Hexapoda</taxon>
        <taxon>Insecta</taxon>
        <taxon>Pterygota</taxon>
        <taxon>Neoptera</taxon>
        <taxon>Paraneoptera</taxon>
        <taxon>Hemiptera</taxon>
        <taxon>Heteroptera</taxon>
        <taxon>Panheteroptera</taxon>
        <taxon>Cimicomorpha</taxon>
        <taxon>Reduviidae</taxon>
        <taxon>Triatominae</taxon>
        <taxon>Triatoma</taxon>
    </lineage>
</organism>
<reference evidence="1" key="1">
    <citation type="submission" date="2016-04" db="EMBL/GenBank/DDBJ databases">
        <authorList>
            <person name="Calderon-Fernandez G.M.Sr."/>
        </authorList>
    </citation>
    <scope>NUCLEOTIDE SEQUENCE</scope>
    <source>
        <strain evidence="1">Int1</strain>
        <tissue evidence="1">Integument</tissue>
    </source>
</reference>
<sequence>FFLPSAMLDQEKNFYLRGNQDFNNRQKSVFLALDKLSAQQPENRYKTEDLKKKDNDIIKGRKDLKQFLGQESIFKRPEVTLKKKYEIIYTGIY</sequence>
<protein>
    <submittedName>
        <fullName evidence="1">Protein tssc4</fullName>
    </submittedName>
</protein>
<name>A0A170VGP2_TRIIF</name>